<protein>
    <submittedName>
        <fullName evidence="1">Uncharacterized protein</fullName>
    </submittedName>
</protein>
<comment type="caution">
    <text evidence="1">The sequence shown here is derived from an EMBL/GenBank/DDBJ whole genome shotgun (WGS) entry which is preliminary data.</text>
</comment>
<dbReference type="Proteomes" id="UP001234297">
    <property type="component" value="Chromosome 8"/>
</dbReference>
<name>A0ACC2LIL8_PERAE</name>
<sequence length="675" mass="76284">MGRPSAIFCSSPSLFSLLPNQLHPHTLFSKKHFRTSSSSSSSSLDLNLWTKLRPNFSRYAPLTFSPLQATEIQATVETIPHESECIEIGYISSVHGFKGEVRVKPTTDFPELRFSKPGRRWLKVRVSGKEVIQEVELTNGRDHPGQKCWILTFSGFDTSEKAMQLVGSTLLVRDADRPELAEGEFYTPDLVGMKVVIKETGKPVGTVVDVFSTGPNDLLQVMLNSTAKRHGLSGSESELAVSGLFAWVPFVEAIVPHVDMNQRVMLITPPKGLLELNLRADVRSKKERRYLEWKQRKKLRQRFNASKKKLIEMGQDHILQGFLFGNKAQKGLLANQIAGINFKLLQQAMQTIDKPYHRCNLTELLDANSSQLLKNVLRMSKDCLFHCGSNEEVDTNHEHYERGFNLMSKGKVAIILVMDVKKDQGSASDSDFVGFESVECPSNIFHLQELFINEDKFTKTEEWRTSVPLIIVSPAHNIQSTQELFLDHDYFGFDSEKVQFLEEEKLPVISNSLTEQNRHKLLLKSPWEILESPVGSGGVFGLLSRHRILENLNEMGIEYVEVCSLSQRSYIAHPLFVGFVDSCEADIGMTVLDDDGLDDQNFDTMFSMGFLKRITNQTMLQFYAVPQLTPHVEKVDKEWVDINVASPNSYHLHCSLYSSLNACPPDKICLLHVTD</sequence>
<keyword evidence="2" id="KW-1185">Reference proteome</keyword>
<gene>
    <name evidence="1" type="ORF">MRB53_026585</name>
</gene>
<reference evidence="1 2" key="1">
    <citation type="journal article" date="2022" name="Hortic Res">
        <title>A haplotype resolved chromosomal level avocado genome allows analysis of novel avocado genes.</title>
        <authorList>
            <person name="Nath O."/>
            <person name="Fletcher S.J."/>
            <person name="Hayward A."/>
            <person name="Shaw L.M."/>
            <person name="Masouleh A.K."/>
            <person name="Furtado A."/>
            <person name="Henry R.J."/>
            <person name="Mitter N."/>
        </authorList>
    </citation>
    <scope>NUCLEOTIDE SEQUENCE [LARGE SCALE GENOMIC DNA]</scope>
    <source>
        <strain evidence="2">cv. Hass</strain>
    </source>
</reference>
<organism evidence="1 2">
    <name type="scientific">Persea americana</name>
    <name type="common">Avocado</name>
    <dbReference type="NCBI Taxonomy" id="3435"/>
    <lineage>
        <taxon>Eukaryota</taxon>
        <taxon>Viridiplantae</taxon>
        <taxon>Streptophyta</taxon>
        <taxon>Embryophyta</taxon>
        <taxon>Tracheophyta</taxon>
        <taxon>Spermatophyta</taxon>
        <taxon>Magnoliopsida</taxon>
        <taxon>Magnoliidae</taxon>
        <taxon>Laurales</taxon>
        <taxon>Lauraceae</taxon>
        <taxon>Persea</taxon>
    </lineage>
</organism>
<evidence type="ECO:0000313" key="2">
    <source>
        <dbReference type="Proteomes" id="UP001234297"/>
    </source>
</evidence>
<dbReference type="EMBL" id="CM056816">
    <property type="protein sequence ID" value="KAJ8633249.1"/>
    <property type="molecule type" value="Genomic_DNA"/>
</dbReference>
<proteinExistence type="predicted"/>
<evidence type="ECO:0000313" key="1">
    <source>
        <dbReference type="EMBL" id="KAJ8633249.1"/>
    </source>
</evidence>
<accession>A0ACC2LIL8</accession>